<reference evidence="2 3" key="1">
    <citation type="submission" date="2024-10" db="EMBL/GenBank/DDBJ databases">
        <authorList>
            <person name="Ratan Roy A."/>
            <person name="Morales Sandoval P.H."/>
            <person name="De Los Santos Villalobos S."/>
            <person name="Chakraborty S."/>
            <person name="Mukherjee J."/>
        </authorList>
    </citation>
    <scope>NUCLEOTIDE SEQUENCE [LARGE SCALE GENOMIC DNA]</scope>
    <source>
        <strain evidence="2 3">S1</strain>
    </source>
</reference>
<gene>
    <name evidence="2" type="ORF">ACFVKH_18200</name>
</gene>
<sequence length="479" mass="55395">MAADSKIHFTMHLSDRSLDEAERDQQIRELFEKIQSLTGIEAPRYITGAATNGHRSGIEIAQLEADRLRPLLSLVANRLDKKPLETQVVLQVGTTHLQIQTRKSEEVLALLPLAERLLPKHLVYQGKAAAYARRTGFTPVERANLELLRYQLDLNPDEAQVIQAKALGPYETFEQRLGRYEQVLSEEIRRQYPLSDETEAELKRLQESLGLDYEDVAEIRDKHLSRAQSDQKQVDELKATITQLQTRITQLQQPIPEPEKPPEPPTRDRYRQEFQQVIQHTLYPNDFDRGRLEQCRRLWQLSTAEVQAIEQSVTDQLYGAITSSRGVDYRRLRQLLWSKQWQEADRETERVMLQAGSQDMRPLSSSLLNSFPCVDLVTVDGLWQRYSDRRYGFVAQRQIYTEQPTIQDFLRIVGWQDNWGWGGVLRISKAYSDLQFHEGAPKGHLPTWRWACTTLESIYAVGSAEIDAFFDRLNHCLPS</sequence>
<dbReference type="SUPFAM" id="SSF58100">
    <property type="entry name" value="Bacterial hemolysins"/>
    <property type="match status" value="1"/>
</dbReference>
<dbReference type="InterPro" id="IPR008629">
    <property type="entry name" value="GUN4-like"/>
</dbReference>
<dbReference type="Gene3D" id="1.25.40.620">
    <property type="match status" value="1"/>
</dbReference>
<dbReference type="SUPFAM" id="SSF140869">
    <property type="entry name" value="GUN4-like"/>
    <property type="match status" value="1"/>
</dbReference>
<dbReference type="CDD" id="cd16383">
    <property type="entry name" value="GUN4"/>
    <property type="match status" value="1"/>
</dbReference>
<dbReference type="RefSeq" id="WP_377967725.1">
    <property type="nucleotide sequence ID" value="NZ_JBHZOL010000102.1"/>
</dbReference>
<dbReference type="PANTHER" id="PTHR34800">
    <property type="entry name" value="TETRAPYRROLE-BINDING PROTEIN, CHLOROPLASTIC"/>
    <property type="match status" value="1"/>
</dbReference>
<dbReference type="Proteomes" id="UP001600165">
    <property type="component" value="Unassembled WGS sequence"/>
</dbReference>
<dbReference type="Pfam" id="PF05419">
    <property type="entry name" value="GUN4"/>
    <property type="match status" value="1"/>
</dbReference>
<dbReference type="InterPro" id="IPR037215">
    <property type="entry name" value="GUN4-like_sf"/>
</dbReference>
<proteinExistence type="predicted"/>
<protein>
    <submittedName>
        <fullName evidence="2">GUN4 domain-containing protein</fullName>
    </submittedName>
</protein>
<organism evidence="2 3">
    <name type="scientific">Almyronema epifaneia S1</name>
    <dbReference type="NCBI Taxonomy" id="2991925"/>
    <lineage>
        <taxon>Bacteria</taxon>
        <taxon>Bacillati</taxon>
        <taxon>Cyanobacteriota</taxon>
        <taxon>Cyanophyceae</taxon>
        <taxon>Nodosilineales</taxon>
        <taxon>Nodosilineaceae</taxon>
        <taxon>Almyronema</taxon>
        <taxon>Almyronema epifaneia</taxon>
    </lineage>
</organism>
<dbReference type="EMBL" id="JBHZOL010000102">
    <property type="protein sequence ID" value="MFE4108219.1"/>
    <property type="molecule type" value="Genomic_DNA"/>
</dbReference>
<accession>A0ABW6ILL6</accession>
<evidence type="ECO:0000313" key="3">
    <source>
        <dbReference type="Proteomes" id="UP001600165"/>
    </source>
</evidence>
<evidence type="ECO:0000313" key="2">
    <source>
        <dbReference type="EMBL" id="MFE4108219.1"/>
    </source>
</evidence>
<name>A0ABW6ILL6_9CYAN</name>
<comment type="caution">
    <text evidence="2">The sequence shown here is derived from an EMBL/GenBank/DDBJ whole genome shotgun (WGS) entry which is preliminary data.</text>
</comment>
<evidence type="ECO:0000259" key="1">
    <source>
        <dbReference type="Pfam" id="PF05419"/>
    </source>
</evidence>
<feature type="domain" description="GUN4-like" evidence="1">
    <location>
        <begin position="323"/>
        <end position="448"/>
    </location>
</feature>
<dbReference type="PANTHER" id="PTHR34800:SF1">
    <property type="entry name" value="TETRAPYRROLE-BINDING PROTEIN, CHLOROPLASTIC"/>
    <property type="match status" value="1"/>
</dbReference>
<dbReference type="Gene3D" id="1.10.10.1770">
    <property type="entry name" value="Gun4-like"/>
    <property type="match status" value="1"/>
</dbReference>
<keyword evidence="3" id="KW-1185">Reference proteome</keyword>